<keyword evidence="2" id="KW-1133">Transmembrane helix</keyword>
<comment type="caution">
    <text evidence="3">The sequence shown here is derived from an EMBL/GenBank/DDBJ whole genome shotgun (WGS) entry which is preliminary data.</text>
</comment>
<dbReference type="Proteomes" id="UP001556118">
    <property type="component" value="Unassembled WGS sequence"/>
</dbReference>
<name>A0ABV3RDM2_9SPHN</name>
<evidence type="ECO:0000256" key="1">
    <source>
        <dbReference type="SAM" id="MobiDB-lite"/>
    </source>
</evidence>
<keyword evidence="2" id="KW-0472">Membrane</keyword>
<evidence type="ECO:0008006" key="5">
    <source>
        <dbReference type="Google" id="ProtNLM"/>
    </source>
</evidence>
<keyword evidence="4" id="KW-1185">Reference proteome</keyword>
<feature type="region of interest" description="Disordered" evidence="1">
    <location>
        <begin position="1"/>
        <end position="23"/>
    </location>
</feature>
<proteinExistence type="predicted"/>
<protein>
    <recommendedName>
        <fullName evidence="5">DUF3094 family protein</fullName>
    </recommendedName>
</protein>
<evidence type="ECO:0000313" key="3">
    <source>
        <dbReference type="EMBL" id="MEW9856202.1"/>
    </source>
</evidence>
<accession>A0ABV3RDM2</accession>
<feature type="compositionally biased region" description="Basic and acidic residues" evidence="1">
    <location>
        <begin position="10"/>
        <end position="23"/>
    </location>
</feature>
<reference evidence="3 4" key="1">
    <citation type="submission" date="2024-06" db="EMBL/GenBank/DDBJ databases">
        <title>Novosphingobium rhizovicinus M1R2S20.</title>
        <authorList>
            <person name="Sun J.-Q."/>
        </authorList>
    </citation>
    <scope>NUCLEOTIDE SEQUENCE [LARGE SCALE GENOMIC DNA]</scope>
    <source>
        <strain evidence="3 4">M1R2S20</strain>
    </source>
</reference>
<organism evidence="3 4">
    <name type="scientific">Novosphingobium rhizovicinum</name>
    <dbReference type="NCBI Taxonomy" id="3228928"/>
    <lineage>
        <taxon>Bacteria</taxon>
        <taxon>Pseudomonadati</taxon>
        <taxon>Pseudomonadota</taxon>
        <taxon>Alphaproteobacteria</taxon>
        <taxon>Sphingomonadales</taxon>
        <taxon>Sphingomonadaceae</taxon>
        <taxon>Novosphingobium</taxon>
    </lineage>
</organism>
<keyword evidence="2" id="KW-0812">Transmembrane</keyword>
<gene>
    <name evidence="3" type="ORF">ABUH87_13760</name>
</gene>
<dbReference type="EMBL" id="JBFNXR010000051">
    <property type="protein sequence ID" value="MEW9856202.1"/>
    <property type="molecule type" value="Genomic_DNA"/>
</dbReference>
<evidence type="ECO:0000256" key="2">
    <source>
        <dbReference type="SAM" id="Phobius"/>
    </source>
</evidence>
<dbReference type="RefSeq" id="WP_367774539.1">
    <property type="nucleotide sequence ID" value="NZ_JBFNXR010000051.1"/>
</dbReference>
<sequence>MPKPNIEAFQQREPHPSSREKRIEDRELLAGDFTAEERYARDLQRRLAASYDESVSDTKLPVRQRVAVIVGLTLALWLLIAGIIGLIIRVLA</sequence>
<evidence type="ECO:0000313" key="4">
    <source>
        <dbReference type="Proteomes" id="UP001556118"/>
    </source>
</evidence>
<feature type="transmembrane region" description="Helical" evidence="2">
    <location>
        <begin position="66"/>
        <end position="88"/>
    </location>
</feature>